<comment type="similarity">
    <text evidence="1 2">Belongs to the glycosyl hydrolase 31 family.</text>
</comment>
<evidence type="ECO:0000256" key="1">
    <source>
        <dbReference type="ARBA" id="ARBA00007806"/>
    </source>
</evidence>
<dbReference type="RefSeq" id="WP_165832984.1">
    <property type="nucleotide sequence ID" value="NZ_CABMMC010000012.1"/>
</dbReference>
<keyword evidence="2" id="KW-0326">Glycosidase</keyword>
<keyword evidence="7" id="KW-1185">Reference proteome</keyword>
<dbReference type="SUPFAM" id="SSF51445">
    <property type="entry name" value="(Trans)glycosidases"/>
    <property type="match status" value="1"/>
</dbReference>
<dbReference type="InterPro" id="IPR011013">
    <property type="entry name" value="Gal_mutarotase_sf_dom"/>
</dbReference>
<evidence type="ECO:0000313" key="5">
    <source>
        <dbReference type="EMBL" id="NMD85547.1"/>
    </source>
</evidence>
<evidence type="ECO:0000259" key="3">
    <source>
        <dbReference type="Pfam" id="PF01055"/>
    </source>
</evidence>
<dbReference type="Gene3D" id="2.60.40.1760">
    <property type="entry name" value="glycosyl hydrolase (family 31)"/>
    <property type="match status" value="1"/>
</dbReference>
<protein>
    <submittedName>
        <fullName evidence="6">Alpha-D-xyloside xylohydrolase</fullName>
    </submittedName>
    <submittedName>
        <fullName evidence="5">Glycoside hydrolase</fullName>
    </submittedName>
</protein>
<dbReference type="InterPro" id="IPR000322">
    <property type="entry name" value="Glyco_hydro_31_TIM"/>
</dbReference>
<dbReference type="EMBL" id="QEKH01000014">
    <property type="protein sequence ID" value="PVY41439.1"/>
    <property type="molecule type" value="Genomic_DNA"/>
</dbReference>
<dbReference type="Gene3D" id="2.60.40.1180">
    <property type="entry name" value="Golgi alpha-mannosidase II"/>
    <property type="match status" value="1"/>
</dbReference>
<feature type="domain" description="Glycosyl hydrolase family 31 C-terminal" evidence="4">
    <location>
        <begin position="526"/>
        <end position="609"/>
    </location>
</feature>
<dbReference type="InterPro" id="IPR048395">
    <property type="entry name" value="Glyco_hydro_31_C"/>
</dbReference>
<name>A0A2U1AYD4_9BACT</name>
<evidence type="ECO:0000259" key="4">
    <source>
        <dbReference type="Pfam" id="PF21365"/>
    </source>
</evidence>
<dbReference type="GO" id="GO:0004553">
    <property type="term" value="F:hydrolase activity, hydrolyzing O-glycosyl compounds"/>
    <property type="evidence" value="ECO:0007669"/>
    <property type="project" value="InterPro"/>
</dbReference>
<dbReference type="PANTHER" id="PTHR22762:SF144">
    <property type="entry name" value="ALPHA-XYLOSIDASE"/>
    <property type="match status" value="1"/>
</dbReference>
<accession>A0A2U1AYD4</accession>
<proteinExistence type="inferred from homology"/>
<dbReference type="Pfam" id="PF01055">
    <property type="entry name" value="Glyco_hydro_31_2nd"/>
    <property type="match status" value="1"/>
</dbReference>
<dbReference type="CDD" id="cd14752">
    <property type="entry name" value="GH31_N"/>
    <property type="match status" value="1"/>
</dbReference>
<dbReference type="InterPro" id="IPR017853">
    <property type="entry name" value="GH"/>
</dbReference>
<reference evidence="5 8" key="2">
    <citation type="submission" date="2020-04" db="EMBL/GenBank/DDBJ databases">
        <authorList>
            <person name="Hitch T.C.A."/>
            <person name="Wylensek D."/>
            <person name="Clavel T."/>
        </authorList>
    </citation>
    <scope>NUCLEOTIDE SEQUENCE [LARGE SCALE GENOMIC DNA]</scope>
    <source>
        <strain evidence="5 8">COR2-253-APC-1A</strain>
    </source>
</reference>
<dbReference type="PANTHER" id="PTHR22762">
    <property type="entry name" value="ALPHA-GLUCOSIDASE"/>
    <property type="match status" value="1"/>
</dbReference>
<dbReference type="Pfam" id="PF21365">
    <property type="entry name" value="Glyco_hydro_31_3rd"/>
    <property type="match status" value="1"/>
</dbReference>
<sequence>MEFLPGVFRFRFGQPENGTPSQQMYVKPPRREAMAELPHAEPPFDASQIKFTVSRRGCRLELPLTSGEDIYGLGLNLKSLRHTGKKRTLRVNSDPATDTGDSHAPAPLYFTTAGYGVLVDTARYASFYCGGNAHLNPKEETRAPEQGGVKLSEAELYALDSSASAPMVIDIPAAPGVDLYLFTGPALLDAVRRYVLFTGGGALPPEWGLGCWYRTCGASDAAQVLAMAKELRDKSIPCDVLGLEPGWQSKAYSCSFKWSPERFPQPDRTVAALNNMGYHVNLWEHLFTHPTSPIYRDLVPYSGDFKVWDGAVPDLTLAPASECFASYHARTFTSRGISSFKLDECDNSDFISSPWSFPECSQFPSGQDGETMHSMLGMLYMETIGRACRKSNIRTYGSVRNAHAFAPPQPFVLYSDLYDHAEFIRGVTTCGFSGMLWTPELRHAVSPEDYLRRLQAMVLSPQMLLNIWSMPHPPWRQLRRELNSAGEFYPEEEQLRLEKATRDILELRMRFLPYLYAAFAEYSFHGTPPFRALTMDVPDDPRLRDVDYAWMAGDRLLAVPFRAGMTELTVPLPEGDWYDFHTGEKYTGEVTLRPAPEELPILVKGSAVVPLAEPVPHITDGMKFKLRLKCFGDAPRPARLFADDGFSFAYENETPRWGEVRADGTLSPELAARYEVLP</sequence>
<gene>
    <name evidence="6" type="ORF">C8D82_11453</name>
    <name evidence="5" type="ORF">HF882_03010</name>
</gene>
<dbReference type="EMBL" id="JABAEW010000003">
    <property type="protein sequence ID" value="NMD85547.1"/>
    <property type="molecule type" value="Genomic_DNA"/>
</dbReference>
<dbReference type="SUPFAM" id="SSF74650">
    <property type="entry name" value="Galactose mutarotase-like"/>
    <property type="match status" value="1"/>
</dbReference>
<dbReference type="InterPro" id="IPR013780">
    <property type="entry name" value="Glyco_hydro_b"/>
</dbReference>
<reference evidence="6 7" key="1">
    <citation type="submission" date="2018-04" db="EMBL/GenBank/DDBJ databases">
        <title>Genomic Encyclopedia of Type Strains, Phase IV (KMG-IV): sequencing the most valuable type-strain genomes for metagenomic binning, comparative biology and taxonomic classification.</title>
        <authorList>
            <person name="Goeker M."/>
        </authorList>
    </citation>
    <scope>NUCLEOTIDE SEQUENCE [LARGE SCALE GENOMIC DNA]</scope>
    <source>
        <strain evidence="6 7">DSM 14823</strain>
    </source>
</reference>
<dbReference type="GeneID" id="78295405"/>
<keyword evidence="2 6" id="KW-0378">Hydrolase</keyword>
<dbReference type="Proteomes" id="UP000245959">
    <property type="component" value="Unassembled WGS sequence"/>
</dbReference>
<dbReference type="Proteomes" id="UP000576225">
    <property type="component" value="Unassembled WGS sequence"/>
</dbReference>
<dbReference type="Gene3D" id="3.20.20.80">
    <property type="entry name" value="Glycosidases"/>
    <property type="match status" value="1"/>
</dbReference>
<feature type="domain" description="Glycoside hydrolase family 31 TIM barrel" evidence="3">
    <location>
        <begin position="202"/>
        <end position="517"/>
    </location>
</feature>
<organism evidence="6 7">
    <name type="scientific">Victivallis vadensis</name>
    <dbReference type="NCBI Taxonomy" id="172901"/>
    <lineage>
        <taxon>Bacteria</taxon>
        <taxon>Pseudomonadati</taxon>
        <taxon>Lentisphaerota</taxon>
        <taxon>Lentisphaeria</taxon>
        <taxon>Victivallales</taxon>
        <taxon>Victivallaceae</taxon>
        <taxon>Victivallis</taxon>
    </lineage>
</organism>
<dbReference type="GO" id="GO:0005975">
    <property type="term" value="P:carbohydrate metabolic process"/>
    <property type="evidence" value="ECO:0007669"/>
    <property type="project" value="InterPro"/>
</dbReference>
<dbReference type="GO" id="GO:0030246">
    <property type="term" value="F:carbohydrate binding"/>
    <property type="evidence" value="ECO:0007669"/>
    <property type="project" value="InterPro"/>
</dbReference>
<evidence type="ECO:0000313" key="6">
    <source>
        <dbReference type="EMBL" id="PVY41439.1"/>
    </source>
</evidence>
<evidence type="ECO:0000256" key="2">
    <source>
        <dbReference type="RuleBase" id="RU361185"/>
    </source>
</evidence>
<dbReference type="SUPFAM" id="SSF51011">
    <property type="entry name" value="Glycosyl hydrolase domain"/>
    <property type="match status" value="1"/>
</dbReference>
<evidence type="ECO:0000313" key="7">
    <source>
        <dbReference type="Proteomes" id="UP000245959"/>
    </source>
</evidence>
<dbReference type="AlphaFoldDB" id="A0A2U1AYD4"/>
<evidence type="ECO:0000313" key="8">
    <source>
        <dbReference type="Proteomes" id="UP000576225"/>
    </source>
</evidence>
<comment type="caution">
    <text evidence="6">The sequence shown here is derived from an EMBL/GenBank/DDBJ whole genome shotgun (WGS) entry which is preliminary data.</text>
</comment>